<name>F0FG25_STRSA</name>
<feature type="transmembrane region" description="Helical" evidence="1">
    <location>
        <begin position="12"/>
        <end position="32"/>
    </location>
</feature>
<gene>
    <name evidence="2" type="ORF">HMPREF9388_1657</name>
</gene>
<dbReference type="PATRIC" id="fig|888815.3.peg.1628"/>
<dbReference type="Proteomes" id="UP000004185">
    <property type="component" value="Unassembled WGS sequence"/>
</dbReference>
<protein>
    <submittedName>
        <fullName evidence="2">Uncharacterized protein</fullName>
    </submittedName>
</protein>
<keyword evidence="1" id="KW-0472">Membrane</keyword>
<keyword evidence="1" id="KW-0812">Transmembrane</keyword>
<evidence type="ECO:0000313" key="3">
    <source>
        <dbReference type="Proteomes" id="UP000004185"/>
    </source>
</evidence>
<evidence type="ECO:0000313" key="2">
    <source>
        <dbReference type="EMBL" id="EGC22066.1"/>
    </source>
</evidence>
<dbReference type="EMBL" id="AEWY01000008">
    <property type="protein sequence ID" value="EGC22066.1"/>
    <property type="molecule type" value="Genomic_DNA"/>
</dbReference>
<dbReference type="RefSeq" id="WP_002896811.1">
    <property type="nucleotide sequence ID" value="NZ_GL872307.1"/>
</dbReference>
<accession>F0FG25</accession>
<feature type="transmembrane region" description="Helical" evidence="1">
    <location>
        <begin position="39"/>
        <end position="57"/>
    </location>
</feature>
<evidence type="ECO:0000256" key="1">
    <source>
        <dbReference type="SAM" id="Phobius"/>
    </source>
</evidence>
<keyword evidence="1" id="KW-1133">Transmembrane helix</keyword>
<proteinExistence type="predicted"/>
<comment type="caution">
    <text evidence="2">The sequence shown here is derived from an EMBL/GenBank/DDBJ whole genome shotgun (WGS) entry which is preliminary data.</text>
</comment>
<organism evidence="2 3">
    <name type="scientific">Streptococcus sanguinis SK353</name>
    <dbReference type="NCBI Taxonomy" id="888815"/>
    <lineage>
        <taxon>Bacteria</taxon>
        <taxon>Bacillati</taxon>
        <taxon>Bacillota</taxon>
        <taxon>Bacilli</taxon>
        <taxon>Lactobacillales</taxon>
        <taxon>Streptococcaceae</taxon>
        <taxon>Streptococcus</taxon>
    </lineage>
</organism>
<feature type="transmembrane region" description="Helical" evidence="1">
    <location>
        <begin position="69"/>
        <end position="92"/>
    </location>
</feature>
<dbReference type="HOGENOM" id="CLU_2235129_0_0_9"/>
<sequence>MISSFIQQHPFLTLLVWLLWQIPVAFSYSSLAHSKLKRILILTLTSICGGLGGSFGVTWNDLKNPRFQLASYTFAIFLGFITSGLLFGYILLNWLSKFLPFLAGT</sequence>
<dbReference type="AlphaFoldDB" id="F0FG25"/>
<reference evidence="2 3" key="1">
    <citation type="submission" date="2011-01" db="EMBL/GenBank/DDBJ databases">
        <authorList>
            <person name="Muzny D."/>
            <person name="Qin X."/>
            <person name="Deng J."/>
            <person name="Jiang H."/>
            <person name="Liu Y."/>
            <person name="Qu J."/>
            <person name="Song X.-Z."/>
            <person name="Zhang L."/>
            <person name="Thornton R."/>
            <person name="Coyle M."/>
            <person name="Francisco L."/>
            <person name="Jackson L."/>
            <person name="Javaid M."/>
            <person name="Korchina V."/>
            <person name="Kovar C."/>
            <person name="Mata R."/>
            <person name="Mathew T."/>
            <person name="Ngo R."/>
            <person name="Nguyen L."/>
            <person name="Nguyen N."/>
            <person name="Okwuonu G."/>
            <person name="Ongeri F."/>
            <person name="Pham C."/>
            <person name="Simmons D."/>
            <person name="Wilczek-Boney K."/>
            <person name="Hale W."/>
            <person name="Jakkamsetti A."/>
            <person name="Pham P."/>
            <person name="Ruth R."/>
            <person name="San Lucas F."/>
            <person name="Warren J."/>
            <person name="Zhang J."/>
            <person name="Zhao Z."/>
            <person name="Zhou C."/>
            <person name="Zhu D."/>
            <person name="Lee S."/>
            <person name="Bess C."/>
            <person name="Blankenburg K."/>
            <person name="Forbes L."/>
            <person name="Fu Q."/>
            <person name="Gubbala S."/>
            <person name="Hirani K."/>
            <person name="Jayaseelan J.C."/>
            <person name="Lara F."/>
            <person name="Munidasa M."/>
            <person name="Palculict T."/>
            <person name="Patil S."/>
            <person name="Pu L.-L."/>
            <person name="Saada N."/>
            <person name="Tang L."/>
            <person name="Weissenberger G."/>
            <person name="Zhu Y."/>
            <person name="Hemphill L."/>
            <person name="Shang Y."/>
            <person name="Youmans B."/>
            <person name="Ayvaz T."/>
            <person name="Ross M."/>
            <person name="Santibanez J."/>
            <person name="Aqrawi P."/>
            <person name="Gross S."/>
            <person name="Joshi V."/>
            <person name="Fowler G."/>
            <person name="Nazareth L."/>
            <person name="Reid J."/>
            <person name="Worley K."/>
            <person name="Petrosino J."/>
            <person name="Highlander S."/>
            <person name="Gibbs R."/>
        </authorList>
    </citation>
    <scope>NUCLEOTIDE SEQUENCE [LARGE SCALE GENOMIC DNA]</scope>
    <source>
        <strain evidence="2 3">SK353</strain>
    </source>
</reference>